<protein>
    <recommendedName>
        <fullName evidence="5">Exodeoxyribonuclease 7 large subunit</fullName>
        <ecNumber evidence="5">3.1.11.6</ecNumber>
    </recommendedName>
    <alternativeName>
        <fullName evidence="5">Exodeoxyribonuclease VII large subunit</fullName>
        <shortName evidence="5">Exonuclease VII large subunit</shortName>
    </alternativeName>
</protein>
<dbReference type="GO" id="GO:0008855">
    <property type="term" value="F:exodeoxyribonuclease VII activity"/>
    <property type="evidence" value="ECO:0007669"/>
    <property type="project" value="UniProtKB-UniRule"/>
</dbReference>
<dbReference type="Pfam" id="PF13742">
    <property type="entry name" value="tRNA_anti_2"/>
    <property type="match status" value="1"/>
</dbReference>
<reference evidence="10" key="1">
    <citation type="submission" date="2020-06" db="EMBL/GenBank/DDBJ databases">
        <title>A novel thermopfilic bacterium from Erzurum, Turkey.</title>
        <authorList>
            <person name="Adiguzel A."/>
            <person name="Ay H."/>
            <person name="Baltaci M.O."/>
        </authorList>
    </citation>
    <scope>NUCLEOTIDE SEQUENCE</scope>
    <source>
        <strain evidence="10">P2</strain>
    </source>
</reference>
<dbReference type="CDD" id="cd04489">
    <property type="entry name" value="ExoVII_LU_OBF"/>
    <property type="match status" value="1"/>
</dbReference>
<dbReference type="NCBIfam" id="TIGR00237">
    <property type="entry name" value="xseA"/>
    <property type="match status" value="1"/>
</dbReference>
<dbReference type="GO" id="GO:0009318">
    <property type="term" value="C:exodeoxyribonuclease VII complex"/>
    <property type="evidence" value="ECO:0007669"/>
    <property type="project" value="UniProtKB-UniRule"/>
</dbReference>
<evidence type="ECO:0000259" key="9">
    <source>
        <dbReference type="Pfam" id="PF13742"/>
    </source>
</evidence>
<evidence type="ECO:0000256" key="5">
    <source>
        <dbReference type="HAMAP-Rule" id="MF_00378"/>
    </source>
</evidence>
<keyword evidence="7" id="KW-0175">Coiled coil</keyword>
<comment type="caution">
    <text evidence="10">The sequence shown here is derived from an EMBL/GenBank/DDBJ whole genome shotgun (WGS) entry which is preliminary data.</text>
</comment>
<dbReference type="PANTHER" id="PTHR30008:SF0">
    <property type="entry name" value="EXODEOXYRIBONUCLEASE 7 LARGE SUBUNIT"/>
    <property type="match status" value="1"/>
</dbReference>
<dbReference type="GO" id="GO:0005737">
    <property type="term" value="C:cytoplasm"/>
    <property type="evidence" value="ECO:0007669"/>
    <property type="project" value="UniProtKB-SubCell"/>
</dbReference>
<dbReference type="InterPro" id="IPR003753">
    <property type="entry name" value="Exonuc_VII_L"/>
</dbReference>
<dbReference type="Proteomes" id="UP000625804">
    <property type="component" value="Unassembled WGS sequence"/>
</dbReference>
<evidence type="ECO:0000256" key="3">
    <source>
        <dbReference type="ARBA" id="ARBA00022801"/>
    </source>
</evidence>
<dbReference type="RefSeq" id="WP_173729574.1">
    <property type="nucleotide sequence ID" value="NZ_JABTTE010000001.1"/>
</dbReference>
<dbReference type="InterPro" id="IPR020579">
    <property type="entry name" value="Exonuc_VII_lsu_C"/>
</dbReference>
<accession>A0A8J8GDR2</accession>
<evidence type="ECO:0000259" key="8">
    <source>
        <dbReference type="Pfam" id="PF02601"/>
    </source>
</evidence>
<dbReference type="GO" id="GO:0003676">
    <property type="term" value="F:nucleic acid binding"/>
    <property type="evidence" value="ECO:0007669"/>
    <property type="project" value="InterPro"/>
</dbReference>
<dbReference type="EMBL" id="JABTTE010000001">
    <property type="protein sequence ID" value="NSL50390.1"/>
    <property type="molecule type" value="Genomic_DNA"/>
</dbReference>
<dbReference type="GO" id="GO:0006308">
    <property type="term" value="P:DNA catabolic process"/>
    <property type="evidence" value="ECO:0007669"/>
    <property type="project" value="UniProtKB-UniRule"/>
</dbReference>
<keyword evidence="1 5" id="KW-0963">Cytoplasm</keyword>
<dbReference type="InterPro" id="IPR025824">
    <property type="entry name" value="OB-fold_nuc-bd_dom"/>
</dbReference>
<evidence type="ECO:0000256" key="4">
    <source>
        <dbReference type="ARBA" id="ARBA00022839"/>
    </source>
</evidence>
<comment type="function">
    <text evidence="5">Bidirectionally degrades single-stranded DNA into large acid-insoluble oligonucleotides, which are then degraded further into small acid-soluble oligonucleotides.</text>
</comment>
<comment type="subcellular location">
    <subcellularLocation>
        <location evidence="5 6">Cytoplasm</location>
    </subcellularLocation>
</comment>
<proteinExistence type="inferred from homology"/>
<sequence>MTEQRFLTVTALTRYLKRKFEMDPHLQDVWIKGELSNFKWHSRGHMYFTLKDENARIQCVMFAGDNRRLTFKPEDGMKVLIRGEIAIYEAYGQYQLYVKEMELDGIGNLFLAFEELKKRLEREGLFDQQKKKPIPKFPEHICVITSPTGAAIRDIITTIRRRYPIVRITILPVLVQGEEAASSIANAIRYANMIGTFDVIISGRGGGSIEDLWPFNEEIVARAIYESEIPIISAVGHETDFTIADFVADMRAPTPTAAAELAVPHIEELLEKVGVCRVRLMRAMTEKITIAKKNLQHLQKSYAFRYPRQLLNQKEQELDRLIDRLTKEVTRKFEAKKEKFEHLYVRLKKAHPANQIVRENERLAKIVRQLERAGIKQLNSKQMQLNHLLAKLNALNPLKVMERGYSLAYRDDKKIIKSITQVEPGDKIKLFLTDGNVDCQVLGKEESDSGERRNNIKL</sequence>
<name>A0A8J8GDR2_9BACI</name>
<feature type="domain" description="OB-fold nucleic acid binding" evidence="9">
    <location>
        <begin position="7"/>
        <end position="102"/>
    </location>
</feature>
<keyword evidence="11" id="KW-1185">Reference proteome</keyword>
<evidence type="ECO:0000313" key="11">
    <source>
        <dbReference type="Proteomes" id="UP000625804"/>
    </source>
</evidence>
<gene>
    <name evidence="5" type="primary">xseA</name>
    <name evidence="10" type="ORF">HR057_01285</name>
</gene>
<evidence type="ECO:0000256" key="6">
    <source>
        <dbReference type="RuleBase" id="RU004355"/>
    </source>
</evidence>
<dbReference type="Pfam" id="PF02601">
    <property type="entry name" value="Exonuc_VII_L"/>
    <property type="match status" value="1"/>
</dbReference>
<feature type="coiled-coil region" evidence="7">
    <location>
        <begin position="281"/>
        <end position="395"/>
    </location>
</feature>
<keyword evidence="2 5" id="KW-0540">Nuclease</keyword>
<dbReference type="EC" id="3.1.11.6" evidence="5"/>
<dbReference type="PANTHER" id="PTHR30008">
    <property type="entry name" value="EXODEOXYRIBONUCLEASE 7 LARGE SUBUNIT"/>
    <property type="match status" value="1"/>
</dbReference>
<evidence type="ECO:0000256" key="2">
    <source>
        <dbReference type="ARBA" id="ARBA00022722"/>
    </source>
</evidence>
<keyword evidence="3 5" id="KW-0378">Hydrolase</keyword>
<comment type="subunit">
    <text evidence="5">Heterooligomer composed of large and small subunits.</text>
</comment>
<feature type="domain" description="Exonuclease VII large subunit C-terminal" evidence="8">
    <location>
        <begin position="125"/>
        <end position="440"/>
    </location>
</feature>
<comment type="catalytic activity">
    <reaction evidence="5 6">
        <text>Exonucleolytic cleavage in either 5'- to 3'- or 3'- to 5'-direction to yield nucleoside 5'-phosphates.</text>
        <dbReference type="EC" id="3.1.11.6"/>
    </reaction>
</comment>
<dbReference type="AlphaFoldDB" id="A0A8J8GDR2"/>
<dbReference type="HAMAP" id="MF_00378">
    <property type="entry name" value="Exonuc_7_L"/>
    <property type="match status" value="1"/>
</dbReference>
<evidence type="ECO:0000256" key="7">
    <source>
        <dbReference type="SAM" id="Coils"/>
    </source>
</evidence>
<evidence type="ECO:0000313" key="10">
    <source>
        <dbReference type="EMBL" id="NSL50390.1"/>
    </source>
</evidence>
<keyword evidence="4 5" id="KW-0269">Exonuclease</keyword>
<comment type="similarity">
    <text evidence="5 6">Belongs to the XseA family.</text>
</comment>
<evidence type="ECO:0000256" key="1">
    <source>
        <dbReference type="ARBA" id="ARBA00022490"/>
    </source>
</evidence>
<organism evidence="10 11">
    <name type="scientific">Calidifontibacillus erzurumensis</name>
    <dbReference type="NCBI Taxonomy" id="2741433"/>
    <lineage>
        <taxon>Bacteria</taxon>
        <taxon>Bacillati</taxon>
        <taxon>Bacillota</taxon>
        <taxon>Bacilli</taxon>
        <taxon>Bacillales</taxon>
        <taxon>Bacillaceae</taxon>
        <taxon>Calidifontibacillus/Schinkia group</taxon>
        <taxon>Calidifontibacillus</taxon>
    </lineage>
</organism>